<dbReference type="CDD" id="cd03801">
    <property type="entry name" value="GT4_PimA-like"/>
    <property type="match status" value="1"/>
</dbReference>
<dbReference type="Pfam" id="PF13579">
    <property type="entry name" value="Glyco_trans_4_4"/>
    <property type="match status" value="1"/>
</dbReference>
<gene>
    <name evidence="4" type="ORF">Poly51_46190</name>
</gene>
<organism evidence="4 5">
    <name type="scientific">Rubripirellula tenax</name>
    <dbReference type="NCBI Taxonomy" id="2528015"/>
    <lineage>
        <taxon>Bacteria</taxon>
        <taxon>Pseudomonadati</taxon>
        <taxon>Planctomycetota</taxon>
        <taxon>Planctomycetia</taxon>
        <taxon>Pirellulales</taxon>
        <taxon>Pirellulaceae</taxon>
        <taxon>Rubripirellula</taxon>
    </lineage>
</organism>
<keyword evidence="2" id="KW-0808">Transferase</keyword>
<dbReference type="SUPFAM" id="SSF53756">
    <property type="entry name" value="UDP-Glycosyltransferase/glycogen phosphorylase"/>
    <property type="match status" value="1"/>
</dbReference>
<protein>
    <recommendedName>
        <fullName evidence="3">Glycosyltransferase subfamily 4-like N-terminal domain-containing protein</fullName>
    </recommendedName>
</protein>
<dbReference type="PANTHER" id="PTHR12526:SF510">
    <property type="entry name" value="D-INOSITOL 3-PHOSPHATE GLYCOSYLTRANSFERASE"/>
    <property type="match status" value="1"/>
</dbReference>
<proteinExistence type="predicted"/>
<sequence>MVGRHFWPHGSVDSAAYLIQLAQGLNRRGVQIQVCTPRYAASWPEKFWLREIPVHRPAAAPRSDWSIGRYTRHLTQWLRTNASSFDLMLVDGIREESMAAIEAARSTGCPTLLRYGSRGSLSDQHYWSTSRTARRCGTVGRMADGVIVNSATCSRSLLAEGYSPERIIRIDPGFAAGPLRSSVAQKRARRSLAAINTDLHVDPDARVAICMAPMTRDGGIQDLVRAAYRIVDQVPKLKLWFIGDGPHRDWIYEQLRGDGVRASIAMPGSFCDGDELFAAADVFVQPDESGLDYFLPTAVSAELPIVSIQRDAVRSVLVGPASRESTSTLISTGPVPGGDPAQWVQWIDQPTATAFTESIAAVAANLPMYQDKASMLRRHWIRSRPMVSVIDEYVEAIERTIAKKNRVRGGDPTEVKS</sequence>
<evidence type="ECO:0000256" key="2">
    <source>
        <dbReference type="ARBA" id="ARBA00022679"/>
    </source>
</evidence>
<keyword evidence="1" id="KW-0328">Glycosyltransferase</keyword>
<dbReference type="Proteomes" id="UP000318288">
    <property type="component" value="Unassembled WGS sequence"/>
</dbReference>
<reference evidence="4 5" key="1">
    <citation type="submission" date="2019-02" db="EMBL/GenBank/DDBJ databases">
        <title>Deep-cultivation of Planctomycetes and their phenomic and genomic characterization uncovers novel biology.</title>
        <authorList>
            <person name="Wiegand S."/>
            <person name="Jogler M."/>
            <person name="Boedeker C."/>
            <person name="Pinto D."/>
            <person name="Vollmers J."/>
            <person name="Rivas-Marin E."/>
            <person name="Kohn T."/>
            <person name="Peeters S.H."/>
            <person name="Heuer A."/>
            <person name="Rast P."/>
            <person name="Oberbeckmann S."/>
            <person name="Bunk B."/>
            <person name="Jeske O."/>
            <person name="Meyerdierks A."/>
            <person name="Storesund J.E."/>
            <person name="Kallscheuer N."/>
            <person name="Luecker S."/>
            <person name="Lage O.M."/>
            <person name="Pohl T."/>
            <person name="Merkel B.J."/>
            <person name="Hornburger P."/>
            <person name="Mueller R.-W."/>
            <person name="Bruemmer F."/>
            <person name="Labrenz M."/>
            <person name="Spormann A.M."/>
            <person name="Op Den Camp H."/>
            <person name="Overmann J."/>
            <person name="Amann R."/>
            <person name="Jetten M.S.M."/>
            <person name="Mascher T."/>
            <person name="Medema M.H."/>
            <person name="Devos D.P."/>
            <person name="Kaster A.-K."/>
            <person name="Ovreas L."/>
            <person name="Rohde M."/>
            <person name="Galperin M.Y."/>
            <person name="Jogler C."/>
        </authorList>
    </citation>
    <scope>NUCLEOTIDE SEQUENCE [LARGE SCALE GENOMIC DNA]</scope>
    <source>
        <strain evidence="4 5">Poly51</strain>
    </source>
</reference>
<dbReference type="AlphaFoldDB" id="A0A5C6EKT4"/>
<evidence type="ECO:0000259" key="3">
    <source>
        <dbReference type="Pfam" id="PF13579"/>
    </source>
</evidence>
<dbReference type="Pfam" id="PF13692">
    <property type="entry name" value="Glyco_trans_1_4"/>
    <property type="match status" value="1"/>
</dbReference>
<name>A0A5C6EKT4_9BACT</name>
<dbReference type="InterPro" id="IPR028098">
    <property type="entry name" value="Glyco_trans_4-like_N"/>
</dbReference>
<evidence type="ECO:0000256" key="1">
    <source>
        <dbReference type="ARBA" id="ARBA00022676"/>
    </source>
</evidence>
<dbReference type="EMBL" id="SJPW01000006">
    <property type="protein sequence ID" value="TWU48717.1"/>
    <property type="molecule type" value="Genomic_DNA"/>
</dbReference>
<dbReference type="GO" id="GO:0016757">
    <property type="term" value="F:glycosyltransferase activity"/>
    <property type="evidence" value="ECO:0007669"/>
    <property type="project" value="UniProtKB-KW"/>
</dbReference>
<comment type="caution">
    <text evidence="4">The sequence shown here is derived from an EMBL/GenBank/DDBJ whole genome shotgun (WGS) entry which is preliminary data.</text>
</comment>
<keyword evidence="5" id="KW-1185">Reference proteome</keyword>
<evidence type="ECO:0000313" key="5">
    <source>
        <dbReference type="Proteomes" id="UP000318288"/>
    </source>
</evidence>
<feature type="domain" description="Glycosyltransferase subfamily 4-like N-terminal" evidence="3">
    <location>
        <begin position="15"/>
        <end position="173"/>
    </location>
</feature>
<dbReference type="PANTHER" id="PTHR12526">
    <property type="entry name" value="GLYCOSYLTRANSFERASE"/>
    <property type="match status" value="1"/>
</dbReference>
<accession>A0A5C6EKT4</accession>
<dbReference type="Gene3D" id="3.40.50.2000">
    <property type="entry name" value="Glycogen Phosphorylase B"/>
    <property type="match status" value="2"/>
</dbReference>
<evidence type="ECO:0000313" key="4">
    <source>
        <dbReference type="EMBL" id="TWU48717.1"/>
    </source>
</evidence>